<keyword evidence="2 4" id="KW-0456">Lyase</keyword>
<dbReference type="InterPro" id="IPR023144">
    <property type="entry name" value="Phe_NH3-lyase_shielding_dom_sf"/>
</dbReference>
<dbReference type="Gene3D" id="1.20.200.10">
    <property type="entry name" value="Fumarase/aspartase (Central domain)"/>
    <property type="match status" value="1"/>
</dbReference>
<dbReference type="Pfam" id="PF00221">
    <property type="entry name" value="Lyase_aromatic"/>
    <property type="match status" value="1"/>
</dbReference>
<dbReference type="GO" id="GO:0005737">
    <property type="term" value="C:cytoplasm"/>
    <property type="evidence" value="ECO:0007669"/>
    <property type="project" value="InterPro"/>
</dbReference>
<proteinExistence type="inferred from homology"/>
<dbReference type="InterPro" id="IPR008948">
    <property type="entry name" value="L-Aspartase-like"/>
</dbReference>
<accession>A0A6A6DEI9</accession>
<dbReference type="OrthoDB" id="10051290at2759"/>
<gene>
    <name evidence="4" type="ORF">K469DRAFT_601487</name>
</gene>
<dbReference type="InterPro" id="IPR024083">
    <property type="entry name" value="Fumarase/histidase_N"/>
</dbReference>
<name>A0A6A6DEI9_9PEZI</name>
<dbReference type="InterPro" id="IPR022313">
    <property type="entry name" value="Phe/His_NH3-lyase_AS"/>
</dbReference>
<dbReference type="PROSITE" id="PS00488">
    <property type="entry name" value="PAL_HISTIDASE"/>
    <property type="match status" value="1"/>
</dbReference>
<dbReference type="SUPFAM" id="SSF48557">
    <property type="entry name" value="L-aspartase-like"/>
    <property type="match status" value="1"/>
</dbReference>
<evidence type="ECO:0000256" key="1">
    <source>
        <dbReference type="ARBA" id="ARBA00007238"/>
    </source>
</evidence>
<dbReference type="GO" id="GO:0016841">
    <property type="term" value="F:ammonia-lyase activity"/>
    <property type="evidence" value="ECO:0007669"/>
    <property type="project" value="InterPro"/>
</dbReference>
<keyword evidence="5" id="KW-1185">Reference proteome</keyword>
<evidence type="ECO:0000313" key="5">
    <source>
        <dbReference type="Proteomes" id="UP000800200"/>
    </source>
</evidence>
<reference evidence="4" key="1">
    <citation type="journal article" date="2020" name="Stud. Mycol.">
        <title>101 Dothideomycetes genomes: a test case for predicting lifestyles and emergence of pathogens.</title>
        <authorList>
            <person name="Haridas S."/>
            <person name="Albert R."/>
            <person name="Binder M."/>
            <person name="Bloem J."/>
            <person name="Labutti K."/>
            <person name="Salamov A."/>
            <person name="Andreopoulos B."/>
            <person name="Baker S."/>
            <person name="Barry K."/>
            <person name="Bills G."/>
            <person name="Bluhm B."/>
            <person name="Cannon C."/>
            <person name="Castanera R."/>
            <person name="Culley D."/>
            <person name="Daum C."/>
            <person name="Ezra D."/>
            <person name="Gonzalez J."/>
            <person name="Henrissat B."/>
            <person name="Kuo A."/>
            <person name="Liang C."/>
            <person name="Lipzen A."/>
            <person name="Lutzoni F."/>
            <person name="Magnuson J."/>
            <person name="Mondo S."/>
            <person name="Nolan M."/>
            <person name="Ohm R."/>
            <person name="Pangilinan J."/>
            <person name="Park H.-J."/>
            <person name="Ramirez L."/>
            <person name="Alfaro M."/>
            <person name="Sun H."/>
            <person name="Tritt A."/>
            <person name="Yoshinaga Y."/>
            <person name="Zwiers L.-H."/>
            <person name="Turgeon B."/>
            <person name="Goodwin S."/>
            <person name="Spatafora J."/>
            <person name="Crous P."/>
            <person name="Grigoriev I."/>
        </authorList>
    </citation>
    <scope>NUCLEOTIDE SEQUENCE</scope>
    <source>
        <strain evidence="4">CBS 207.26</strain>
    </source>
</reference>
<comment type="similarity">
    <text evidence="1 2">Belongs to the PAL/histidase family.</text>
</comment>
<dbReference type="PANTHER" id="PTHR10362">
    <property type="entry name" value="HISTIDINE AMMONIA-LYASE"/>
    <property type="match status" value="1"/>
</dbReference>
<dbReference type="EMBL" id="ML994681">
    <property type="protein sequence ID" value="KAF2177847.1"/>
    <property type="molecule type" value="Genomic_DNA"/>
</dbReference>
<dbReference type="InterPro" id="IPR001106">
    <property type="entry name" value="Aromatic_Lyase"/>
</dbReference>
<dbReference type="CDD" id="cd00332">
    <property type="entry name" value="PAL-HAL"/>
    <property type="match status" value="1"/>
</dbReference>
<dbReference type="Gene3D" id="1.10.275.10">
    <property type="entry name" value="Fumarase/aspartase (N-terminal domain)"/>
    <property type="match status" value="1"/>
</dbReference>
<evidence type="ECO:0000256" key="3">
    <source>
        <dbReference type="SAM" id="MobiDB-lite"/>
    </source>
</evidence>
<dbReference type="NCBIfam" id="TIGR01226">
    <property type="entry name" value="phe_am_lyase"/>
    <property type="match status" value="1"/>
</dbReference>
<protein>
    <submittedName>
        <fullName evidence="4">Phenylalanine ammonia-lyase</fullName>
    </submittedName>
</protein>
<dbReference type="GO" id="GO:0006559">
    <property type="term" value="P:L-phenylalanine catabolic process"/>
    <property type="evidence" value="ECO:0007669"/>
    <property type="project" value="InterPro"/>
</dbReference>
<sequence length="691" mass="74809">MVASEWTKLSKHKNERAPIIVDGTTLDIAAITAVGRHGVSGTLSSDPAVRDRIQKSVQSLAKHLAQGGTVYGVNTGFGGSADVRCEPDEMYTLQRSLLQHQHCGILPTSPGSCIHTSVTLKESWVRASMLIRANSLVRGPSAVRLEVIEALLTLLESNIIPLVPLRGSISASGDLSPLSYIAGVLEGNPEIYCYVGLPESRRLVPAPEALASVSLTPTVLGPKEGLGLINGTAISCAVSSLTLHPLHNLLSLSQLLTAMGVEAILGTATSFAPFISSVRPHAGQSEVSRTILSALKGSKLASGICRTNPSSHHGLFQDRYSIRTAPQWLGPFLEDLLLAHEQITTELKSTTDNPLIDPSTGLQYNGGNFQAVSLTTALEKSRLAAQAIGRLLFSQCTELLNPATNRGLPPSLCADEPSVSFALKGLDISMASYMSELSFMANPVHNHVVCAEMGNQALNSLALVGARYTETSVDLLGMMCAGYLYALCQALDLRAMGRRFEEKLRGVIGGVVGEIFKPIGDERREELRKRICEYVGHEMMTTTSMDTGERFAKIMDAAQTVILEYFKNNNPYGVDLISHLSTFKARASKLATNLYNENRTWYFSYGDASPLLGSASERLYNSVRRDLGVPMHRGVADHPTPPSNGEFGEGDERDVFGNPRRKTIGQWVSVIFDAIRDDRVMNVVVECLREM</sequence>
<organism evidence="4 5">
    <name type="scientific">Zopfia rhizophila CBS 207.26</name>
    <dbReference type="NCBI Taxonomy" id="1314779"/>
    <lineage>
        <taxon>Eukaryota</taxon>
        <taxon>Fungi</taxon>
        <taxon>Dikarya</taxon>
        <taxon>Ascomycota</taxon>
        <taxon>Pezizomycotina</taxon>
        <taxon>Dothideomycetes</taxon>
        <taxon>Dothideomycetes incertae sedis</taxon>
        <taxon>Zopfiaceae</taxon>
        <taxon>Zopfia</taxon>
    </lineage>
</organism>
<dbReference type="Gene3D" id="1.10.274.20">
    <property type="entry name" value="Phenylalanine ammonia-lyase 1, domain 3"/>
    <property type="match status" value="1"/>
</dbReference>
<feature type="region of interest" description="Disordered" evidence="3">
    <location>
        <begin position="632"/>
        <end position="657"/>
    </location>
</feature>
<dbReference type="AlphaFoldDB" id="A0A6A6DEI9"/>
<dbReference type="Proteomes" id="UP000800200">
    <property type="component" value="Unassembled WGS sequence"/>
</dbReference>
<evidence type="ECO:0000313" key="4">
    <source>
        <dbReference type="EMBL" id="KAF2177847.1"/>
    </source>
</evidence>
<evidence type="ECO:0000256" key="2">
    <source>
        <dbReference type="RuleBase" id="RU003954"/>
    </source>
</evidence>
<dbReference type="InterPro" id="IPR005922">
    <property type="entry name" value="Phe_NH3-lyase"/>
</dbReference>